<organism evidence="1 2">
    <name type="scientific">Aulographum hederae CBS 113979</name>
    <dbReference type="NCBI Taxonomy" id="1176131"/>
    <lineage>
        <taxon>Eukaryota</taxon>
        <taxon>Fungi</taxon>
        <taxon>Dikarya</taxon>
        <taxon>Ascomycota</taxon>
        <taxon>Pezizomycotina</taxon>
        <taxon>Dothideomycetes</taxon>
        <taxon>Pleosporomycetidae</taxon>
        <taxon>Aulographales</taxon>
        <taxon>Aulographaceae</taxon>
    </lineage>
</organism>
<evidence type="ECO:0000313" key="1">
    <source>
        <dbReference type="EMBL" id="KAF1985760.1"/>
    </source>
</evidence>
<proteinExistence type="predicted"/>
<reference evidence="1" key="1">
    <citation type="journal article" date="2020" name="Stud. Mycol.">
        <title>101 Dothideomycetes genomes: a test case for predicting lifestyles and emergence of pathogens.</title>
        <authorList>
            <person name="Haridas S."/>
            <person name="Albert R."/>
            <person name="Binder M."/>
            <person name="Bloem J."/>
            <person name="Labutti K."/>
            <person name="Salamov A."/>
            <person name="Andreopoulos B."/>
            <person name="Baker S."/>
            <person name="Barry K."/>
            <person name="Bills G."/>
            <person name="Bluhm B."/>
            <person name="Cannon C."/>
            <person name="Castanera R."/>
            <person name="Culley D."/>
            <person name="Daum C."/>
            <person name="Ezra D."/>
            <person name="Gonzalez J."/>
            <person name="Henrissat B."/>
            <person name="Kuo A."/>
            <person name="Liang C."/>
            <person name="Lipzen A."/>
            <person name="Lutzoni F."/>
            <person name="Magnuson J."/>
            <person name="Mondo S."/>
            <person name="Nolan M."/>
            <person name="Ohm R."/>
            <person name="Pangilinan J."/>
            <person name="Park H.-J."/>
            <person name="Ramirez L."/>
            <person name="Alfaro M."/>
            <person name="Sun H."/>
            <person name="Tritt A."/>
            <person name="Yoshinaga Y."/>
            <person name="Zwiers L.-H."/>
            <person name="Turgeon B."/>
            <person name="Goodwin S."/>
            <person name="Spatafora J."/>
            <person name="Crous P."/>
            <person name="Grigoriev I."/>
        </authorList>
    </citation>
    <scope>NUCLEOTIDE SEQUENCE</scope>
    <source>
        <strain evidence="1">CBS 113979</strain>
    </source>
</reference>
<dbReference type="OrthoDB" id="1262810at2759"/>
<accession>A0A6G1GYB4</accession>
<dbReference type="AlphaFoldDB" id="A0A6G1GYB4"/>
<dbReference type="EMBL" id="ML977160">
    <property type="protein sequence ID" value="KAF1985760.1"/>
    <property type="molecule type" value="Genomic_DNA"/>
</dbReference>
<evidence type="ECO:0000313" key="2">
    <source>
        <dbReference type="Proteomes" id="UP000800041"/>
    </source>
</evidence>
<gene>
    <name evidence="1" type="ORF">K402DRAFT_100065</name>
</gene>
<name>A0A6G1GYB4_9PEZI</name>
<dbReference type="Proteomes" id="UP000800041">
    <property type="component" value="Unassembled WGS sequence"/>
</dbReference>
<keyword evidence="2" id="KW-1185">Reference proteome</keyword>
<sequence>MFVFAGYLASEVWANCTPTYFIEVKTTLGTLDTPFLCTQGQYDKMERMRPTATVASDEIYIVARVFQLGHSGMGWKLYLDPAELRRRRELSFKADVYEVTPL</sequence>
<evidence type="ECO:0008006" key="3">
    <source>
        <dbReference type="Google" id="ProtNLM"/>
    </source>
</evidence>
<protein>
    <recommendedName>
        <fullName evidence="3">Protein NO VEIN C-terminal domain-containing protein</fullName>
    </recommendedName>
</protein>